<dbReference type="GO" id="GO:0016614">
    <property type="term" value="F:oxidoreductase activity, acting on CH-OH group of donors"/>
    <property type="evidence" value="ECO:0007669"/>
    <property type="project" value="InterPro"/>
</dbReference>
<comment type="caution">
    <text evidence="6">The sequence shown here is derived from an EMBL/GenBank/DDBJ whole genome shotgun (WGS) entry which is preliminary data.</text>
</comment>
<dbReference type="EMBL" id="VSRR010001783">
    <property type="protein sequence ID" value="MPC27660.1"/>
    <property type="molecule type" value="Genomic_DNA"/>
</dbReference>
<feature type="domain" description="Glucose-methanol-choline oxidoreductase N-terminal" evidence="5">
    <location>
        <begin position="43"/>
        <end position="57"/>
    </location>
</feature>
<evidence type="ECO:0000256" key="4">
    <source>
        <dbReference type="ARBA" id="ARBA00022827"/>
    </source>
</evidence>
<evidence type="ECO:0000259" key="5">
    <source>
        <dbReference type="PROSITE" id="PS00624"/>
    </source>
</evidence>
<dbReference type="GO" id="GO:0050660">
    <property type="term" value="F:flavin adenine dinucleotide binding"/>
    <property type="evidence" value="ECO:0007669"/>
    <property type="project" value="InterPro"/>
</dbReference>
<evidence type="ECO:0000256" key="3">
    <source>
        <dbReference type="ARBA" id="ARBA00022630"/>
    </source>
</evidence>
<evidence type="ECO:0000313" key="6">
    <source>
        <dbReference type="EMBL" id="MPC27660.1"/>
    </source>
</evidence>
<evidence type="ECO:0000256" key="2">
    <source>
        <dbReference type="ARBA" id="ARBA00010790"/>
    </source>
</evidence>
<accession>A0A5B7E192</accession>
<comment type="cofactor">
    <cofactor evidence="1">
        <name>FAD</name>
        <dbReference type="ChEBI" id="CHEBI:57692"/>
    </cofactor>
</comment>
<dbReference type="Proteomes" id="UP000324222">
    <property type="component" value="Unassembled WGS sequence"/>
</dbReference>
<dbReference type="SUPFAM" id="SSF51905">
    <property type="entry name" value="FAD/NAD(P)-binding domain"/>
    <property type="match status" value="1"/>
</dbReference>
<keyword evidence="4" id="KW-0274">FAD</keyword>
<reference evidence="6 7" key="1">
    <citation type="submission" date="2019-05" db="EMBL/GenBank/DDBJ databases">
        <title>Another draft genome of Portunus trituberculatus and its Hox gene families provides insights of decapod evolution.</title>
        <authorList>
            <person name="Jeong J.-H."/>
            <person name="Song I."/>
            <person name="Kim S."/>
            <person name="Choi T."/>
            <person name="Kim D."/>
            <person name="Ryu S."/>
            <person name="Kim W."/>
        </authorList>
    </citation>
    <scope>NUCLEOTIDE SEQUENCE [LARGE SCALE GENOMIC DNA]</scope>
    <source>
        <tissue evidence="6">Muscle</tissue>
    </source>
</reference>
<evidence type="ECO:0000313" key="7">
    <source>
        <dbReference type="Proteomes" id="UP000324222"/>
    </source>
</evidence>
<dbReference type="PANTHER" id="PTHR11552">
    <property type="entry name" value="GLUCOSE-METHANOL-CHOLINE GMC OXIDOREDUCTASE"/>
    <property type="match status" value="1"/>
</dbReference>
<keyword evidence="3" id="KW-0285">Flavoprotein</keyword>
<sequence length="68" mass="7472">MNMETLVLKRLIVSHTVPSSLTFPSVTQERQVMTRREVILSAGALNSPRLLMLSGVGPAHHLRSHGVL</sequence>
<dbReference type="PANTHER" id="PTHR11552:SF147">
    <property type="entry name" value="CHOLINE DEHYDROGENASE, MITOCHONDRIAL"/>
    <property type="match status" value="1"/>
</dbReference>
<dbReference type="PROSITE" id="PS00624">
    <property type="entry name" value="GMC_OXRED_2"/>
    <property type="match status" value="1"/>
</dbReference>
<protein>
    <submittedName>
        <fullName evidence="6">Oxygen-dependent choline dehydrogenase</fullName>
    </submittedName>
</protein>
<proteinExistence type="inferred from homology"/>
<comment type="similarity">
    <text evidence="2">Belongs to the GMC oxidoreductase family.</text>
</comment>
<gene>
    <name evidence="6" type="primary">betA_2</name>
    <name evidence="6" type="ORF">E2C01_020838</name>
</gene>
<name>A0A5B7E192_PORTR</name>
<dbReference type="Gene3D" id="3.50.50.60">
    <property type="entry name" value="FAD/NAD(P)-binding domain"/>
    <property type="match status" value="1"/>
</dbReference>
<dbReference type="InterPro" id="IPR000172">
    <property type="entry name" value="GMC_OxRdtase_N"/>
</dbReference>
<evidence type="ECO:0000256" key="1">
    <source>
        <dbReference type="ARBA" id="ARBA00001974"/>
    </source>
</evidence>
<dbReference type="InterPro" id="IPR012132">
    <property type="entry name" value="GMC_OxRdtase"/>
</dbReference>
<dbReference type="Pfam" id="PF00732">
    <property type="entry name" value="GMC_oxred_N"/>
    <property type="match status" value="1"/>
</dbReference>
<dbReference type="AlphaFoldDB" id="A0A5B7E192"/>
<keyword evidence="7" id="KW-1185">Reference proteome</keyword>
<organism evidence="6 7">
    <name type="scientific">Portunus trituberculatus</name>
    <name type="common">Swimming crab</name>
    <name type="synonym">Neptunus trituberculatus</name>
    <dbReference type="NCBI Taxonomy" id="210409"/>
    <lineage>
        <taxon>Eukaryota</taxon>
        <taxon>Metazoa</taxon>
        <taxon>Ecdysozoa</taxon>
        <taxon>Arthropoda</taxon>
        <taxon>Crustacea</taxon>
        <taxon>Multicrustacea</taxon>
        <taxon>Malacostraca</taxon>
        <taxon>Eumalacostraca</taxon>
        <taxon>Eucarida</taxon>
        <taxon>Decapoda</taxon>
        <taxon>Pleocyemata</taxon>
        <taxon>Brachyura</taxon>
        <taxon>Eubrachyura</taxon>
        <taxon>Portunoidea</taxon>
        <taxon>Portunidae</taxon>
        <taxon>Portuninae</taxon>
        <taxon>Portunus</taxon>
    </lineage>
</organism>
<dbReference type="InterPro" id="IPR036188">
    <property type="entry name" value="FAD/NAD-bd_sf"/>
</dbReference>